<protein>
    <submittedName>
        <fullName evidence="1">Uncharacterized protein</fullName>
    </submittedName>
</protein>
<dbReference type="EMBL" id="LAZR01003619">
    <property type="protein sequence ID" value="KKN16390.1"/>
    <property type="molecule type" value="Genomic_DNA"/>
</dbReference>
<dbReference type="AlphaFoldDB" id="A0A0F9NA25"/>
<organism evidence="1">
    <name type="scientific">marine sediment metagenome</name>
    <dbReference type="NCBI Taxonomy" id="412755"/>
    <lineage>
        <taxon>unclassified sequences</taxon>
        <taxon>metagenomes</taxon>
        <taxon>ecological metagenomes</taxon>
    </lineage>
</organism>
<proteinExistence type="predicted"/>
<comment type="caution">
    <text evidence="1">The sequence shown here is derived from an EMBL/GenBank/DDBJ whole genome shotgun (WGS) entry which is preliminary data.</text>
</comment>
<gene>
    <name evidence="1" type="ORF">LCGC14_0976500</name>
</gene>
<feature type="non-terminal residue" evidence="1">
    <location>
        <position position="1"/>
    </location>
</feature>
<evidence type="ECO:0000313" key="1">
    <source>
        <dbReference type="EMBL" id="KKN16390.1"/>
    </source>
</evidence>
<name>A0A0F9NA25_9ZZZZ</name>
<accession>A0A0F9NA25</accession>
<reference evidence="1" key="1">
    <citation type="journal article" date="2015" name="Nature">
        <title>Complex archaea that bridge the gap between prokaryotes and eukaryotes.</title>
        <authorList>
            <person name="Spang A."/>
            <person name="Saw J.H."/>
            <person name="Jorgensen S.L."/>
            <person name="Zaremba-Niedzwiedzka K."/>
            <person name="Martijn J."/>
            <person name="Lind A.E."/>
            <person name="van Eijk R."/>
            <person name="Schleper C."/>
            <person name="Guy L."/>
            <person name="Ettema T.J."/>
        </authorList>
    </citation>
    <scope>NUCLEOTIDE SEQUENCE</scope>
</reference>
<sequence length="27" mass="3047">WSPGAGFQIVRPYISLRTMGREALQVL</sequence>